<dbReference type="PANTHER" id="PTHR30363">
    <property type="entry name" value="HTH-TYPE TRANSCRIPTIONAL REGULATOR SRLR-RELATED"/>
    <property type="match status" value="1"/>
</dbReference>
<dbReference type="InterPro" id="IPR036388">
    <property type="entry name" value="WH-like_DNA-bd_sf"/>
</dbReference>
<evidence type="ECO:0000256" key="1">
    <source>
        <dbReference type="ARBA" id="ARBA00021390"/>
    </source>
</evidence>
<dbReference type="EMBL" id="PKGY01000002">
    <property type="protein sequence ID" value="PKZ22305.1"/>
    <property type="molecule type" value="Genomic_DNA"/>
</dbReference>
<keyword evidence="4" id="KW-0238">DNA-binding</keyword>
<evidence type="ECO:0000259" key="7">
    <source>
        <dbReference type="PROSITE" id="PS51000"/>
    </source>
</evidence>
<dbReference type="SMART" id="SM00420">
    <property type="entry name" value="HTH_DEOR"/>
    <property type="match status" value="1"/>
</dbReference>
<evidence type="ECO:0000256" key="5">
    <source>
        <dbReference type="ARBA" id="ARBA00023163"/>
    </source>
</evidence>
<dbReference type="RefSeq" id="WP_070486290.1">
    <property type="nucleotide sequence ID" value="NZ_CAJHKM010000001.1"/>
</dbReference>
<dbReference type="SMART" id="SM01134">
    <property type="entry name" value="DeoRC"/>
    <property type="match status" value="1"/>
</dbReference>
<dbReference type="Gene3D" id="3.40.50.1360">
    <property type="match status" value="1"/>
</dbReference>
<evidence type="ECO:0000256" key="6">
    <source>
        <dbReference type="ARBA" id="ARBA00024937"/>
    </source>
</evidence>
<proteinExistence type="predicted"/>
<dbReference type="OrthoDB" id="9798651at2"/>
<dbReference type="InterPro" id="IPR014036">
    <property type="entry name" value="DeoR-like_C"/>
</dbReference>
<dbReference type="InterPro" id="IPR018356">
    <property type="entry name" value="Tscrpt_reg_HTH_DeoR_CS"/>
</dbReference>
<organism evidence="8 9">
    <name type="scientific">Aerococcus sanguinicola</name>
    <dbReference type="NCBI Taxonomy" id="119206"/>
    <lineage>
        <taxon>Bacteria</taxon>
        <taxon>Bacillati</taxon>
        <taxon>Bacillota</taxon>
        <taxon>Bacilli</taxon>
        <taxon>Lactobacillales</taxon>
        <taxon>Aerococcaceae</taxon>
        <taxon>Aerococcus</taxon>
    </lineage>
</organism>
<dbReference type="SUPFAM" id="SSF100950">
    <property type="entry name" value="NagB/RpiA/CoA transferase-like"/>
    <property type="match status" value="1"/>
</dbReference>
<dbReference type="PROSITE" id="PS51000">
    <property type="entry name" value="HTH_DEOR_2"/>
    <property type="match status" value="1"/>
</dbReference>
<dbReference type="InterPro" id="IPR037171">
    <property type="entry name" value="NagB/RpiA_transferase-like"/>
</dbReference>
<dbReference type="AlphaFoldDB" id="A0A2I1MQ85"/>
<dbReference type="GO" id="GO:0003677">
    <property type="term" value="F:DNA binding"/>
    <property type="evidence" value="ECO:0007669"/>
    <property type="project" value="UniProtKB-KW"/>
</dbReference>
<gene>
    <name evidence="8" type="ORF">CYJ28_04110</name>
</gene>
<evidence type="ECO:0000313" key="8">
    <source>
        <dbReference type="EMBL" id="PKZ22305.1"/>
    </source>
</evidence>
<dbReference type="SUPFAM" id="SSF46785">
    <property type="entry name" value="Winged helix' DNA-binding domain"/>
    <property type="match status" value="1"/>
</dbReference>
<dbReference type="PRINTS" id="PR00037">
    <property type="entry name" value="HTHLACR"/>
</dbReference>
<feature type="domain" description="HTH deoR-type" evidence="7">
    <location>
        <begin position="3"/>
        <end position="58"/>
    </location>
</feature>
<dbReference type="InterPro" id="IPR001034">
    <property type="entry name" value="DeoR_HTH"/>
</dbReference>
<dbReference type="GO" id="GO:0003700">
    <property type="term" value="F:DNA-binding transcription factor activity"/>
    <property type="evidence" value="ECO:0007669"/>
    <property type="project" value="InterPro"/>
</dbReference>
<dbReference type="Pfam" id="PF00455">
    <property type="entry name" value="DeoRC"/>
    <property type="match status" value="1"/>
</dbReference>
<keyword evidence="2" id="KW-0678">Repressor</keyword>
<reference evidence="8 9" key="1">
    <citation type="submission" date="2017-12" db="EMBL/GenBank/DDBJ databases">
        <title>Phylogenetic diversity of female urinary microbiome.</title>
        <authorList>
            <person name="Thomas-White K."/>
            <person name="Wolfe A.J."/>
        </authorList>
    </citation>
    <scope>NUCLEOTIDE SEQUENCE [LARGE SCALE GENOMIC DNA]</scope>
    <source>
        <strain evidence="8 9">UMB0139</strain>
    </source>
</reference>
<comment type="caution">
    <text evidence="8">The sequence shown here is derived from an EMBL/GenBank/DDBJ whole genome shotgun (WGS) entry which is preliminary data.</text>
</comment>
<dbReference type="Pfam" id="PF08220">
    <property type="entry name" value="HTH_DeoR"/>
    <property type="match status" value="1"/>
</dbReference>
<evidence type="ECO:0000256" key="2">
    <source>
        <dbReference type="ARBA" id="ARBA00022491"/>
    </source>
</evidence>
<keyword evidence="3" id="KW-0805">Transcription regulation</keyword>
<dbReference type="PANTHER" id="PTHR30363:SF4">
    <property type="entry name" value="GLYCEROL-3-PHOSPHATE REGULON REPRESSOR"/>
    <property type="match status" value="1"/>
</dbReference>
<evidence type="ECO:0000256" key="4">
    <source>
        <dbReference type="ARBA" id="ARBA00023125"/>
    </source>
</evidence>
<keyword evidence="5" id="KW-0804">Transcription</keyword>
<accession>A0A2I1MQ85</accession>
<sequence length="255" mass="29043">MLKEDRLNYIVEEVNHYGHIKVTDIIDQLHVSDMTIRRDLDELEKRGQLRRVHGGAVSLNDYPNKELSHRDKKIINIDLKKAAARAALPYLKPGETIFLGPGTTMEIFASMMDDMDLRVVTNCLPVFKTLNEKSKQMKLYLVGGEMRKITESFHGSITNAALASINFHKAFVSCNGLNNSDIMTATFEEGNAQKIALNNSTERYLIIDSSKIDKRDFYTYYKLEDITKVFIDHNEPLIRPLEASTKIESGEVEDN</sequence>
<evidence type="ECO:0000256" key="3">
    <source>
        <dbReference type="ARBA" id="ARBA00023015"/>
    </source>
</evidence>
<name>A0A2I1MQ85_9LACT</name>
<dbReference type="PROSITE" id="PS00894">
    <property type="entry name" value="HTH_DEOR_1"/>
    <property type="match status" value="1"/>
</dbReference>
<evidence type="ECO:0000313" key="9">
    <source>
        <dbReference type="Proteomes" id="UP000234239"/>
    </source>
</evidence>
<protein>
    <recommendedName>
        <fullName evidence="1">Lactose phosphotransferase system repressor</fullName>
    </recommendedName>
</protein>
<dbReference type="Proteomes" id="UP000234239">
    <property type="component" value="Unassembled WGS sequence"/>
</dbReference>
<dbReference type="InterPro" id="IPR036390">
    <property type="entry name" value="WH_DNA-bd_sf"/>
</dbReference>
<comment type="function">
    <text evidence="6">Repressor of the lactose catabolism operon. Galactose-6-phosphate is the inducer.</text>
</comment>
<dbReference type="InterPro" id="IPR050313">
    <property type="entry name" value="Carb_Metab_HTH_regulators"/>
</dbReference>
<dbReference type="Gene3D" id="1.10.10.10">
    <property type="entry name" value="Winged helix-like DNA-binding domain superfamily/Winged helix DNA-binding domain"/>
    <property type="match status" value="1"/>
</dbReference>